<reference evidence="4 5" key="1">
    <citation type="submission" date="2020-05" db="EMBL/GenBank/DDBJ databases">
        <title>Erythrobacter mangrovi sp. nov., isolated from rhizosphere soil of mangrove plant (Kandelia candel).</title>
        <authorList>
            <person name="Ye Y.H."/>
        </authorList>
    </citation>
    <scope>NUCLEOTIDE SEQUENCE [LARGE SCALE GENOMIC DNA]</scope>
    <source>
        <strain evidence="4 5">EB310</strain>
    </source>
</reference>
<keyword evidence="5" id="KW-1185">Reference proteome</keyword>
<feature type="compositionally biased region" description="Acidic residues" evidence="1">
    <location>
        <begin position="7"/>
        <end position="18"/>
    </location>
</feature>
<accession>A0A7D3X9L3</accession>
<feature type="transmembrane region" description="Helical" evidence="2">
    <location>
        <begin position="46"/>
        <end position="67"/>
    </location>
</feature>
<feature type="region of interest" description="Disordered" evidence="1">
    <location>
        <begin position="72"/>
        <end position="96"/>
    </location>
</feature>
<dbReference type="AlphaFoldDB" id="A0A7D3X9L3"/>
<feature type="compositionally biased region" description="Low complexity" evidence="1">
    <location>
        <begin position="145"/>
        <end position="158"/>
    </location>
</feature>
<dbReference type="EMBL" id="CP053921">
    <property type="protein sequence ID" value="QKG70170.1"/>
    <property type="molecule type" value="Genomic_DNA"/>
</dbReference>
<feature type="region of interest" description="Disordered" evidence="1">
    <location>
        <begin position="128"/>
        <end position="158"/>
    </location>
</feature>
<gene>
    <name evidence="4" type="ORF">HQR01_01620</name>
</gene>
<dbReference type="Gene3D" id="3.30.70.1070">
    <property type="entry name" value="Sporulation related repeat"/>
    <property type="match status" value="1"/>
</dbReference>
<dbReference type="InterPro" id="IPR036680">
    <property type="entry name" value="SPOR-like_sf"/>
</dbReference>
<organism evidence="4 5">
    <name type="scientific">Erythrobacter mangrovi</name>
    <dbReference type="NCBI Taxonomy" id="2739433"/>
    <lineage>
        <taxon>Bacteria</taxon>
        <taxon>Pseudomonadati</taxon>
        <taxon>Pseudomonadota</taxon>
        <taxon>Alphaproteobacteria</taxon>
        <taxon>Sphingomonadales</taxon>
        <taxon>Erythrobacteraceae</taxon>
        <taxon>Erythrobacter/Porphyrobacter group</taxon>
        <taxon>Erythrobacter</taxon>
    </lineage>
</organism>
<dbReference type="SUPFAM" id="SSF110997">
    <property type="entry name" value="Sporulation related repeat"/>
    <property type="match status" value="1"/>
</dbReference>
<evidence type="ECO:0000256" key="2">
    <source>
        <dbReference type="SAM" id="Phobius"/>
    </source>
</evidence>
<dbReference type="PROSITE" id="PS51724">
    <property type="entry name" value="SPOR"/>
    <property type="match status" value="1"/>
</dbReference>
<sequence length="235" mass="24675">MAATPYDAEEDWDEDEQLDLSQDDRLPWLESAEEEDAAGGFDTVRLVLLGVLALAVLGAVLGAIWFVTNKTSDEPSADGSLIAAPTEPYKTKPADEGGKVFAGTGDSSFAVGEGQTRESKLADKPVSVAGPSIATTLDDETRPASTTSSSQPSTPPQTVGVAVQVGAFPRRQDAEAAWAALLRQTEALSGVSHRVVEAQVDIGRVYRLQAMARDRAAANQLCAALKADGLACFVK</sequence>
<proteinExistence type="predicted"/>
<evidence type="ECO:0000313" key="4">
    <source>
        <dbReference type="EMBL" id="QKG70170.1"/>
    </source>
</evidence>
<dbReference type="Pfam" id="PF05036">
    <property type="entry name" value="SPOR"/>
    <property type="match status" value="1"/>
</dbReference>
<dbReference type="Proteomes" id="UP000504693">
    <property type="component" value="Chromosome"/>
</dbReference>
<protein>
    <submittedName>
        <fullName evidence="4">SPOR domain-containing protein</fullName>
    </submittedName>
</protein>
<evidence type="ECO:0000259" key="3">
    <source>
        <dbReference type="PROSITE" id="PS51724"/>
    </source>
</evidence>
<evidence type="ECO:0000256" key="1">
    <source>
        <dbReference type="SAM" id="MobiDB-lite"/>
    </source>
</evidence>
<feature type="region of interest" description="Disordered" evidence="1">
    <location>
        <begin position="1"/>
        <end position="24"/>
    </location>
</feature>
<keyword evidence="2" id="KW-0472">Membrane</keyword>
<keyword evidence="2" id="KW-0812">Transmembrane</keyword>
<dbReference type="RefSeq" id="WP_173212056.1">
    <property type="nucleotide sequence ID" value="NZ_CP053921.1"/>
</dbReference>
<dbReference type="InterPro" id="IPR007730">
    <property type="entry name" value="SPOR-like_dom"/>
</dbReference>
<name>A0A7D3X9L3_9SPHN</name>
<keyword evidence="2" id="KW-1133">Transmembrane helix</keyword>
<feature type="domain" description="SPOR" evidence="3">
    <location>
        <begin position="155"/>
        <end position="235"/>
    </location>
</feature>
<dbReference type="KEGG" id="emv:HQR01_01620"/>
<dbReference type="GO" id="GO:0042834">
    <property type="term" value="F:peptidoglycan binding"/>
    <property type="evidence" value="ECO:0007669"/>
    <property type="project" value="InterPro"/>
</dbReference>
<evidence type="ECO:0000313" key="5">
    <source>
        <dbReference type="Proteomes" id="UP000504693"/>
    </source>
</evidence>